<protein>
    <submittedName>
        <fullName evidence="2">Uncharacterized protein</fullName>
    </submittedName>
</protein>
<dbReference type="Proteomes" id="UP000253857">
    <property type="component" value="Unassembled WGS sequence"/>
</dbReference>
<dbReference type="EMBL" id="PPTX01000002">
    <property type="protein sequence ID" value="RDB81478.1"/>
    <property type="molecule type" value="Genomic_DNA"/>
</dbReference>
<proteinExistence type="predicted"/>
<evidence type="ECO:0000313" key="6">
    <source>
        <dbReference type="Proteomes" id="UP000253915"/>
    </source>
</evidence>
<dbReference type="Proteomes" id="UP000253752">
    <property type="component" value="Unassembled WGS sequence"/>
</dbReference>
<dbReference type="Proteomes" id="UP000253915">
    <property type="component" value="Unassembled WGS sequence"/>
</dbReference>
<evidence type="ECO:0000313" key="5">
    <source>
        <dbReference type="Proteomes" id="UP000253857"/>
    </source>
</evidence>
<dbReference type="EMBL" id="PPTY01000008">
    <property type="protein sequence ID" value="RDB86411.1"/>
    <property type="molecule type" value="Genomic_DNA"/>
</dbReference>
<dbReference type="RefSeq" id="WP_035577007.1">
    <property type="nucleotide sequence ID" value="NZ_JAQLBZ010000008.1"/>
</dbReference>
<sequence>MARVTMSDQGFLISASARFVIPFCRKSKMPGEGFGLSWELATKSKNLQNRLGNRLAGFDTDA</sequence>
<dbReference type="EMBL" id="PPUQ01000005">
    <property type="protein sequence ID" value="RDC39621.1"/>
    <property type="molecule type" value="Genomic_DNA"/>
</dbReference>
<reference evidence="4 5" key="1">
    <citation type="journal article" date="2018" name="Elife">
        <title>Discovery and characterization of a prevalent human gut bacterial enzyme sufficient for the inactivation of a family of plant toxins.</title>
        <authorList>
            <person name="Koppel N."/>
            <person name="Bisanz J.E."/>
            <person name="Pandelia M.E."/>
            <person name="Turnbaugh P.J."/>
            <person name="Balskus E.P."/>
        </authorList>
    </citation>
    <scope>NUCLEOTIDE SEQUENCE [LARGE SCALE GENOMIC DNA]</scope>
    <source>
        <strain evidence="3 6">16A</strain>
        <strain evidence="2 5">FAA1-1-60AUCSF</strain>
        <strain evidence="1 4">MR1 #12</strain>
    </source>
</reference>
<evidence type="ECO:0000313" key="3">
    <source>
        <dbReference type="EMBL" id="RDC39621.1"/>
    </source>
</evidence>
<evidence type="ECO:0000313" key="1">
    <source>
        <dbReference type="EMBL" id="RDB81478.1"/>
    </source>
</evidence>
<organism evidence="2 5">
    <name type="scientific">Eggerthella lenta</name>
    <name type="common">Eubacterium lentum</name>
    <dbReference type="NCBI Taxonomy" id="84112"/>
    <lineage>
        <taxon>Bacteria</taxon>
        <taxon>Bacillati</taxon>
        <taxon>Actinomycetota</taxon>
        <taxon>Coriobacteriia</taxon>
        <taxon>Eggerthellales</taxon>
        <taxon>Eggerthellaceae</taxon>
        <taxon>Eggerthella</taxon>
    </lineage>
</organism>
<dbReference type="AlphaFoldDB" id="A0A369N6T8"/>
<name>A0A369N6T8_EGGLN</name>
<evidence type="ECO:0000313" key="4">
    <source>
        <dbReference type="Proteomes" id="UP000253752"/>
    </source>
</evidence>
<accession>A0A369N6T8</accession>
<gene>
    <name evidence="3" type="ORF">C1853_04965</name>
    <name evidence="2" type="ORF">C1871_06910</name>
    <name evidence="1" type="ORF">C1872_02055</name>
</gene>
<evidence type="ECO:0000313" key="2">
    <source>
        <dbReference type="EMBL" id="RDB86411.1"/>
    </source>
</evidence>
<comment type="caution">
    <text evidence="2">The sequence shown here is derived from an EMBL/GenBank/DDBJ whole genome shotgun (WGS) entry which is preliminary data.</text>
</comment>